<organism evidence="2 3">
    <name type="scientific">Serpentinicella alkaliphila</name>
    <dbReference type="NCBI Taxonomy" id="1734049"/>
    <lineage>
        <taxon>Bacteria</taxon>
        <taxon>Bacillati</taxon>
        <taxon>Bacillota</taxon>
        <taxon>Clostridia</taxon>
        <taxon>Peptostreptococcales</taxon>
        <taxon>Natronincolaceae</taxon>
        <taxon>Serpentinicella</taxon>
    </lineage>
</organism>
<evidence type="ECO:0000256" key="1">
    <source>
        <dbReference type="SAM" id="MobiDB-lite"/>
    </source>
</evidence>
<dbReference type="EMBL" id="SLYC01000083">
    <property type="protein sequence ID" value="TCP93289.1"/>
    <property type="molecule type" value="Genomic_DNA"/>
</dbReference>
<comment type="caution">
    <text evidence="2">The sequence shown here is derived from an EMBL/GenBank/DDBJ whole genome shotgun (WGS) entry which is preliminary data.</text>
</comment>
<dbReference type="OrthoDB" id="367880at2"/>
<accession>A0A4R2SSK3</accession>
<dbReference type="AlphaFoldDB" id="A0A4R2SSK3"/>
<feature type="compositionally biased region" description="Basic and acidic residues" evidence="1">
    <location>
        <begin position="52"/>
        <end position="65"/>
    </location>
</feature>
<dbReference type="RefSeq" id="WP_132849872.1">
    <property type="nucleotide sequence ID" value="NZ_CP058648.1"/>
</dbReference>
<protein>
    <submittedName>
        <fullName evidence="2">Uncharacterized protein</fullName>
    </submittedName>
</protein>
<sequence>MKKIKEKRKTRKKQEENFNDYIDSDENYYFIVGYTSGGAPYGITWEEASKDGLIEKDSSSDKSKEDDEIPF</sequence>
<proteinExistence type="predicted"/>
<evidence type="ECO:0000313" key="2">
    <source>
        <dbReference type="EMBL" id="TCP93289.1"/>
    </source>
</evidence>
<name>A0A4R2SSK3_9FIRM</name>
<evidence type="ECO:0000313" key="3">
    <source>
        <dbReference type="Proteomes" id="UP000295504"/>
    </source>
</evidence>
<dbReference type="Proteomes" id="UP000295504">
    <property type="component" value="Unassembled WGS sequence"/>
</dbReference>
<feature type="region of interest" description="Disordered" evidence="1">
    <location>
        <begin position="52"/>
        <end position="71"/>
    </location>
</feature>
<reference evidence="2 3" key="1">
    <citation type="submission" date="2019-03" db="EMBL/GenBank/DDBJ databases">
        <title>Genomic Encyclopedia of Type Strains, Phase IV (KMG-IV): sequencing the most valuable type-strain genomes for metagenomic binning, comparative biology and taxonomic classification.</title>
        <authorList>
            <person name="Goeker M."/>
        </authorList>
    </citation>
    <scope>NUCLEOTIDE SEQUENCE [LARGE SCALE GENOMIC DNA]</scope>
    <source>
        <strain evidence="2 3">DSM 100013</strain>
    </source>
</reference>
<gene>
    <name evidence="2" type="ORF">EDD79_10832</name>
</gene>
<keyword evidence="3" id="KW-1185">Reference proteome</keyword>